<dbReference type="OrthoDB" id="1667587at2759"/>
<dbReference type="GO" id="GO:0010008">
    <property type="term" value="C:endosome membrane"/>
    <property type="evidence" value="ECO:0007669"/>
    <property type="project" value="UniProtKB-SubCell"/>
</dbReference>
<comment type="similarity">
    <text evidence="12">Belongs to the WD repeat PROPPIN family.</text>
</comment>
<evidence type="ECO:0000256" key="1">
    <source>
        <dbReference type="ARBA" id="ARBA00004148"/>
    </source>
</evidence>
<dbReference type="EMBL" id="KV453841">
    <property type="protein sequence ID" value="ODV91526.1"/>
    <property type="molecule type" value="Genomic_DNA"/>
</dbReference>
<dbReference type="InterPro" id="IPR036322">
    <property type="entry name" value="WD40_repeat_dom_sf"/>
</dbReference>
<organism evidence="14 15">
    <name type="scientific">Tortispora caseinolytica NRRL Y-17796</name>
    <dbReference type="NCBI Taxonomy" id="767744"/>
    <lineage>
        <taxon>Eukaryota</taxon>
        <taxon>Fungi</taxon>
        <taxon>Dikarya</taxon>
        <taxon>Ascomycota</taxon>
        <taxon>Saccharomycotina</taxon>
        <taxon>Trigonopsidomycetes</taxon>
        <taxon>Trigonopsidales</taxon>
        <taxon>Trigonopsidaceae</taxon>
        <taxon>Tortispora</taxon>
    </lineage>
</organism>
<evidence type="ECO:0000256" key="13">
    <source>
        <dbReference type="ARBA" id="ARBA00039247"/>
    </source>
</evidence>
<keyword evidence="15" id="KW-1185">Reference proteome</keyword>
<reference evidence="15" key="1">
    <citation type="submission" date="2016-02" db="EMBL/GenBank/DDBJ databases">
        <title>Comparative genomics of biotechnologically important yeasts.</title>
        <authorList>
            <consortium name="DOE Joint Genome Institute"/>
            <person name="Riley R."/>
            <person name="Haridas S."/>
            <person name="Wolfe K.H."/>
            <person name="Lopes M.R."/>
            <person name="Hittinger C.T."/>
            <person name="Goker M."/>
            <person name="Salamov A."/>
            <person name="Wisecaver J."/>
            <person name="Long T.M."/>
            <person name="Aerts A.L."/>
            <person name="Barry K."/>
            <person name="Choi C."/>
            <person name="Clum A."/>
            <person name="Coughlan A.Y."/>
            <person name="Deshpande S."/>
            <person name="Douglass A.P."/>
            <person name="Hanson S.J."/>
            <person name="Klenk H.-P."/>
            <person name="Labutti K."/>
            <person name="Lapidus A."/>
            <person name="Lindquist E."/>
            <person name="Lipzen A."/>
            <person name="Meier-Kolthoff J.P."/>
            <person name="Ohm R.A."/>
            <person name="Otillar R.P."/>
            <person name="Pangilinan J."/>
            <person name="Peng Y."/>
            <person name="Rokas A."/>
            <person name="Rosa C.A."/>
            <person name="Scheuner C."/>
            <person name="Sibirny A.A."/>
            <person name="Slot J.C."/>
            <person name="Stielow J.B."/>
            <person name="Sun H."/>
            <person name="Kurtzman C.P."/>
            <person name="Blackwell M."/>
            <person name="Jeffries T.W."/>
            <person name="Grigoriev I.V."/>
        </authorList>
    </citation>
    <scope>NUCLEOTIDE SEQUENCE [LARGE SCALE GENOMIC DNA]</scope>
    <source>
        <strain evidence="15">NRRL Y-17796</strain>
    </source>
</reference>
<dbReference type="SUPFAM" id="SSF50978">
    <property type="entry name" value="WD40 repeat-like"/>
    <property type="match status" value="1"/>
</dbReference>
<evidence type="ECO:0000256" key="12">
    <source>
        <dbReference type="ARBA" id="ARBA00025740"/>
    </source>
</evidence>
<comment type="subcellular location">
    <subcellularLocation>
        <location evidence="2">Endosome membrane</location>
        <topology evidence="2">Peripheral membrane protein</topology>
    </subcellularLocation>
    <subcellularLocation>
        <location evidence="3">Preautophagosomal structure membrane</location>
        <topology evidence="3">Peripheral membrane protein</topology>
    </subcellularLocation>
    <subcellularLocation>
        <location evidence="1">Vacuole membrane</location>
        <topology evidence="1">Peripheral membrane protein</topology>
    </subcellularLocation>
</comment>
<dbReference type="SMART" id="SM00320">
    <property type="entry name" value="WD40"/>
    <property type="match status" value="2"/>
</dbReference>
<dbReference type="Gene3D" id="2.130.10.10">
    <property type="entry name" value="YVTN repeat-like/Quinoprotein amine dehydrogenase"/>
    <property type="match status" value="1"/>
</dbReference>
<dbReference type="GO" id="GO:0015031">
    <property type="term" value="P:protein transport"/>
    <property type="evidence" value="ECO:0007669"/>
    <property type="project" value="UniProtKB-KW"/>
</dbReference>
<keyword evidence="10" id="KW-0072">Autophagy</keyword>
<evidence type="ECO:0000256" key="4">
    <source>
        <dbReference type="ARBA" id="ARBA00022448"/>
    </source>
</evidence>
<evidence type="ECO:0000313" key="14">
    <source>
        <dbReference type="EMBL" id="ODV91526.1"/>
    </source>
</evidence>
<evidence type="ECO:0000256" key="9">
    <source>
        <dbReference type="ARBA" id="ARBA00022927"/>
    </source>
</evidence>
<dbReference type="InterPro" id="IPR015943">
    <property type="entry name" value="WD40/YVTN_repeat-like_dom_sf"/>
</dbReference>
<dbReference type="AlphaFoldDB" id="A0A1E4TIF3"/>
<evidence type="ECO:0000256" key="5">
    <source>
        <dbReference type="ARBA" id="ARBA00022554"/>
    </source>
</evidence>
<dbReference type="GO" id="GO:0005774">
    <property type="term" value="C:vacuolar membrane"/>
    <property type="evidence" value="ECO:0007669"/>
    <property type="project" value="UniProtKB-SubCell"/>
</dbReference>
<dbReference type="GO" id="GO:0034045">
    <property type="term" value="C:phagophore assembly site membrane"/>
    <property type="evidence" value="ECO:0007669"/>
    <property type="project" value="UniProtKB-SubCell"/>
</dbReference>
<evidence type="ECO:0000256" key="2">
    <source>
        <dbReference type="ARBA" id="ARBA00004481"/>
    </source>
</evidence>
<evidence type="ECO:0000256" key="10">
    <source>
        <dbReference type="ARBA" id="ARBA00023006"/>
    </source>
</evidence>
<gene>
    <name evidence="14" type="ORF">CANCADRAFT_21901</name>
</gene>
<keyword evidence="4" id="KW-0813">Transport</keyword>
<proteinExistence type="inferred from homology"/>
<keyword evidence="11" id="KW-0472">Membrane</keyword>
<protein>
    <recommendedName>
        <fullName evidence="13">Autophagy-related protein 18</fullName>
    </recommendedName>
</protein>
<evidence type="ECO:0000256" key="7">
    <source>
        <dbReference type="ARBA" id="ARBA00022737"/>
    </source>
</evidence>
<dbReference type="GO" id="GO:0006914">
    <property type="term" value="P:autophagy"/>
    <property type="evidence" value="ECO:0007669"/>
    <property type="project" value="UniProtKB-KW"/>
</dbReference>
<evidence type="ECO:0000256" key="8">
    <source>
        <dbReference type="ARBA" id="ARBA00022753"/>
    </source>
</evidence>
<evidence type="ECO:0000313" key="15">
    <source>
        <dbReference type="Proteomes" id="UP000095023"/>
    </source>
</evidence>
<accession>A0A1E4TIF3</accession>
<evidence type="ECO:0000256" key="6">
    <source>
        <dbReference type="ARBA" id="ARBA00022574"/>
    </source>
</evidence>
<keyword evidence="9" id="KW-0653">Protein transport</keyword>
<name>A0A1E4TIF3_9ASCO</name>
<evidence type="ECO:0000256" key="11">
    <source>
        <dbReference type="ARBA" id="ARBA00023136"/>
    </source>
</evidence>
<keyword evidence="7" id="KW-0677">Repeat</keyword>
<dbReference type="Pfam" id="PF21032">
    <property type="entry name" value="PROPPIN"/>
    <property type="match status" value="3"/>
</dbReference>
<keyword evidence="5" id="KW-0926">Vacuole</keyword>
<evidence type="ECO:0000256" key="3">
    <source>
        <dbReference type="ARBA" id="ARBA00004623"/>
    </source>
</evidence>
<sequence length="395" mass="42974">MEALNFVNFNQDFSCISVGTRQGYRIYSCEPFGQCYSQNEGGMAIVEMLFCTSLVAMVGMGDDAILSPRRLHITNTKRNTVICELTFPTSILAVKLNRRRLVVVLEEQMYMYDISNMKLLHTFETSPNPTAICSLSSSSDNCYLAYPASVPAAGSPFAKDASAPAASSANDRTAGANGDVILFDCGNLQPLNVVEAHKSPLALVALNPEGTLLATASEKGTIIRIFSVPGAQKLYQFRRGTYPTHIYCMNFNLSSTFLAVSSSSDTIHIFKLSGPDDRVKALGGSQQSLSDIRKRNGTVASMIRRSSQTIGRSVAGAFGGYLPSAVTEMWEPQRDFAYVKLPSARIKSVVAMSSTLPEIMVVNQEGYFLQYSLDLDNGGECSLIKQYSLLDNEGP</sequence>
<dbReference type="FunFam" id="2.130.10.10:FF:000965">
    <property type="entry name" value="Autophagy-like protein 18 Atg18"/>
    <property type="match status" value="1"/>
</dbReference>
<keyword evidence="8" id="KW-0967">Endosome</keyword>
<dbReference type="InterPro" id="IPR001680">
    <property type="entry name" value="WD40_rpt"/>
</dbReference>
<dbReference type="Proteomes" id="UP000095023">
    <property type="component" value="Unassembled WGS sequence"/>
</dbReference>
<dbReference type="PANTHER" id="PTHR11227">
    <property type="entry name" value="WD-REPEAT PROTEIN INTERACTING WITH PHOSPHOINOSIDES WIPI -RELATED"/>
    <property type="match status" value="1"/>
</dbReference>
<keyword evidence="6" id="KW-0853">WD repeat</keyword>
<dbReference type="InterPro" id="IPR048720">
    <property type="entry name" value="PROPPIN"/>
</dbReference>